<proteinExistence type="predicted"/>
<sequence length="905" mass="96642">MATKQSPIQNINKNLQQFGQEEKIARAKLKAMPQSFNPEQGQALINATDAKVNQLENELVGVRGENIKQQIIALAKMQERGPLTADQQQELLSLLQEQKKLEIINLDQQYKQGLLDEAGQQQLIDLLRKQKQLTSPESGQELNAYGMPSSSAQKKVQDAKYKQLLSKIGPIADSPIDISEQGVITPRIRLAQNIYGAENIQVIDGKPQFIVTEEMRQQSGLRLPDTMPLPAGLGAETLQRLGTSLGTGVLASGAAIPLAGLATALGGPWGRLAGAATMGAIEAAGGAGGEFFNVSRAVNELEKTGLLSPQEISELKAKEIPTQTTYGGLAGLGGAALTGLPGAIKGVGKYLERAGTRGETETIAKRAIQEAYLTEKLTQASKKNPYEAATMIQKAVKKSLQNARLKATQFFTQVRNAPKTAENAADVSNWFLEFANGLKDQPPEIAQSILSQVENSLGATAQRNVDLITGQETVAMKINPEQYLNTYEKLKDLADGFMGVNKDLYNYMINAKVAFQKPLIKANAANQILEEAAEEGVEAATQPTATKMGYTLFKSSPVIPEANTASYTAIKQGFQVLEDSYSKIPATLRKKTTGTPEEINNNLFGAIFSGTGKQKITLENAKQINDVIATVYKKAPDKAFKKISDSIINQSVYRNPAEAVAEGYIGSKVTPELFEKASAITPKEQKALQARGVSLDFGKQAKAAQAGAEEIAYRLNPQKILNISERNKETLGTMLGQDTFEQSQQPIKNLYKQQQASIEPITAMDKLKQFFNDTTLNRIGIAGRPGFGTDTGVGAGIGTLVGGAAGTVAGNPLAGAGLGGVAGGLIGGNVRPLARAASAGISQMPLEAAESFATNPLIRQGLVGAGKYAATNPNDISEAGSGIMQQGDDILQQILKLRKFTNGNY</sequence>
<gene>
    <name evidence="1" type="ORF">UFOVP455_81</name>
</gene>
<evidence type="ECO:0000313" key="1">
    <source>
        <dbReference type="EMBL" id="CAB4144879.1"/>
    </source>
</evidence>
<accession>A0A6J5MMV1</accession>
<protein>
    <submittedName>
        <fullName evidence="1">Uncharacterized protein</fullName>
    </submittedName>
</protein>
<name>A0A6J5MMV1_9CAUD</name>
<reference evidence="1" key="1">
    <citation type="submission" date="2020-04" db="EMBL/GenBank/DDBJ databases">
        <authorList>
            <person name="Chiriac C."/>
            <person name="Salcher M."/>
            <person name="Ghai R."/>
            <person name="Kavagutti S V."/>
        </authorList>
    </citation>
    <scope>NUCLEOTIDE SEQUENCE</scope>
</reference>
<organism evidence="1">
    <name type="scientific">uncultured Caudovirales phage</name>
    <dbReference type="NCBI Taxonomy" id="2100421"/>
    <lineage>
        <taxon>Viruses</taxon>
        <taxon>Duplodnaviria</taxon>
        <taxon>Heunggongvirae</taxon>
        <taxon>Uroviricota</taxon>
        <taxon>Caudoviricetes</taxon>
        <taxon>Peduoviridae</taxon>
        <taxon>Maltschvirus</taxon>
        <taxon>Maltschvirus maltsch</taxon>
    </lineage>
</organism>
<dbReference type="EMBL" id="LR796427">
    <property type="protein sequence ID" value="CAB4144879.1"/>
    <property type="molecule type" value="Genomic_DNA"/>
</dbReference>